<gene>
    <name evidence="11" type="ORF">K7J14_00950</name>
</gene>
<evidence type="ECO:0000256" key="9">
    <source>
        <dbReference type="PROSITE-ProRule" id="PRU01023"/>
    </source>
</evidence>
<evidence type="ECO:0000256" key="1">
    <source>
        <dbReference type="ARBA" id="ARBA00022552"/>
    </source>
</evidence>
<keyword evidence="4 9" id="KW-0949">S-adenosyl-L-methionine</keyword>
<evidence type="ECO:0000256" key="2">
    <source>
        <dbReference type="ARBA" id="ARBA00022603"/>
    </source>
</evidence>
<proteinExistence type="inferred from homology"/>
<dbReference type="GO" id="GO:0031167">
    <property type="term" value="P:rRNA methylation"/>
    <property type="evidence" value="ECO:0007669"/>
    <property type="project" value="TreeGrafter"/>
</dbReference>
<evidence type="ECO:0000256" key="6">
    <source>
        <dbReference type="ARBA" id="ARBA00022946"/>
    </source>
</evidence>
<reference evidence="11" key="1">
    <citation type="submission" date="2021-08" db="EMBL/GenBank/DDBJ databases">
        <title>Comparative analyses of Brucepasteria parasyntrophica and Teretinema zuelzerae.</title>
        <authorList>
            <person name="Song Y."/>
            <person name="Brune A."/>
        </authorList>
    </citation>
    <scope>NUCLEOTIDE SEQUENCE</scope>
    <source>
        <strain evidence="11">DSM 1903</strain>
    </source>
</reference>
<dbReference type="InterPro" id="IPR023267">
    <property type="entry name" value="RCMT"/>
</dbReference>
<dbReference type="PANTHER" id="PTHR22808:SF3">
    <property type="entry name" value="5-METHYLCYTOSINE RRNA METHYLTRANSFERASE NSUN4"/>
    <property type="match status" value="1"/>
</dbReference>
<dbReference type="InterPro" id="IPR001678">
    <property type="entry name" value="MeTrfase_RsmB-F_NOP2_dom"/>
</dbReference>
<comment type="similarity">
    <text evidence="9">Belongs to the class I-like SAM-binding methyltransferase superfamily. RsmB/NOP family.</text>
</comment>
<feature type="binding site" evidence="9">
    <location>
        <begin position="75"/>
        <end position="81"/>
    </location>
    <ligand>
        <name>S-adenosyl-L-methionine</name>
        <dbReference type="ChEBI" id="CHEBI:59789"/>
    </ligand>
</feature>
<name>A0AAE3JIL0_9SPIR</name>
<keyword evidence="2 9" id="KW-0489">Methyltransferase</keyword>
<evidence type="ECO:0000313" key="11">
    <source>
        <dbReference type="EMBL" id="MCD1653275.1"/>
    </source>
</evidence>
<dbReference type="GO" id="GO:0008173">
    <property type="term" value="F:RNA methyltransferase activity"/>
    <property type="evidence" value="ECO:0007669"/>
    <property type="project" value="InterPro"/>
</dbReference>
<dbReference type="RefSeq" id="WP_230752191.1">
    <property type="nucleotide sequence ID" value="NZ_JAINWA010000001.1"/>
</dbReference>
<dbReference type="CDD" id="cd02440">
    <property type="entry name" value="AdoMet_MTases"/>
    <property type="match status" value="1"/>
</dbReference>
<dbReference type="AlphaFoldDB" id="A0AAE3JIL0"/>
<sequence length="268" mass="30203">MKKKRNLNQGPSAFDEWYEHEFGDRWQLLRASLEKVVVHYSYNENLVKPYYLDFGSVVAANSLPLPADGRILDLCAAPGGKSLVIASRMGSNVSLVSNEFSRDRRSRLLSVLDEHLSPEVRSRLTVTGHDASRWSRYEKESADSILLDAPCSSERHVLNSPVHLEQWTSARIKNLSIRQWALLSSAWLVLKPGGHLLYATCALSRAENDGVVEKLFRKYADAERQIIDFEPYGELSSAVDATEYGYHILPDACNGAGPLYFSLIRKKF</sequence>
<keyword evidence="6" id="KW-0809">Transit peptide</keyword>
<feature type="active site" description="Nucleophile" evidence="9">
    <location>
        <position position="201"/>
    </location>
</feature>
<evidence type="ECO:0000259" key="10">
    <source>
        <dbReference type="PROSITE" id="PS51686"/>
    </source>
</evidence>
<evidence type="ECO:0000256" key="3">
    <source>
        <dbReference type="ARBA" id="ARBA00022679"/>
    </source>
</evidence>
<dbReference type="PROSITE" id="PS51686">
    <property type="entry name" value="SAM_MT_RSMB_NOP"/>
    <property type="match status" value="1"/>
</dbReference>
<evidence type="ECO:0000256" key="4">
    <source>
        <dbReference type="ARBA" id="ARBA00022691"/>
    </source>
</evidence>
<dbReference type="InterPro" id="IPR049560">
    <property type="entry name" value="MeTrfase_RsmB-F_NOP2_cat"/>
</dbReference>
<protein>
    <recommendedName>
        <fullName evidence="7">NOL1/NOP2/Sun domain family member 4</fullName>
    </recommendedName>
</protein>
<feature type="domain" description="SAM-dependent MTase RsmB/NOP-type" evidence="10">
    <location>
        <begin position="1"/>
        <end position="267"/>
    </location>
</feature>
<keyword evidence="5 9" id="KW-0694">RNA-binding</keyword>
<accession>A0AAE3JIL0</accession>
<keyword evidence="1" id="KW-0698">rRNA processing</keyword>
<evidence type="ECO:0000256" key="7">
    <source>
        <dbReference type="ARBA" id="ARBA00042050"/>
    </source>
</evidence>
<dbReference type="PANTHER" id="PTHR22808">
    <property type="entry name" value="NCL1 YEAST -RELATED NOL1/NOP2/FMU SUN DOMAIN-CONTAINING"/>
    <property type="match status" value="1"/>
</dbReference>
<keyword evidence="3 9" id="KW-0808">Transferase</keyword>
<organism evidence="11 12">
    <name type="scientific">Teretinema zuelzerae</name>
    <dbReference type="NCBI Taxonomy" id="156"/>
    <lineage>
        <taxon>Bacteria</taxon>
        <taxon>Pseudomonadati</taxon>
        <taxon>Spirochaetota</taxon>
        <taxon>Spirochaetia</taxon>
        <taxon>Spirochaetales</taxon>
        <taxon>Treponemataceae</taxon>
        <taxon>Teretinema</taxon>
    </lineage>
</organism>
<evidence type="ECO:0000313" key="12">
    <source>
        <dbReference type="Proteomes" id="UP001198163"/>
    </source>
</evidence>
<evidence type="ECO:0000256" key="8">
    <source>
        <dbReference type="ARBA" id="ARBA00049302"/>
    </source>
</evidence>
<dbReference type="PRINTS" id="PR02008">
    <property type="entry name" value="RCMTFAMILY"/>
</dbReference>
<feature type="binding site" evidence="9">
    <location>
        <position position="99"/>
    </location>
    <ligand>
        <name>S-adenosyl-L-methionine</name>
        <dbReference type="ChEBI" id="CHEBI:59789"/>
    </ligand>
</feature>
<feature type="binding site" evidence="9">
    <location>
        <position position="148"/>
    </location>
    <ligand>
        <name>S-adenosyl-L-methionine</name>
        <dbReference type="ChEBI" id="CHEBI:59789"/>
    </ligand>
</feature>
<dbReference type="Pfam" id="PF01189">
    <property type="entry name" value="Methyltr_RsmB-F"/>
    <property type="match status" value="1"/>
</dbReference>
<dbReference type="Gene3D" id="3.40.50.150">
    <property type="entry name" value="Vaccinia Virus protein VP39"/>
    <property type="match status" value="1"/>
</dbReference>
<dbReference type="SUPFAM" id="SSF53335">
    <property type="entry name" value="S-adenosyl-L-methionine-dependent methyltransferases"/>
    <property type="match status" value="1"/>
</dbReference>
<feature type="binding site" evidence="9">
    <location>
        <position position="130"/>
    </location>
    <ligand>
        <name>S-adenosyl-L-methionine</name>
        <dbReference type="ChEBI" id="CHEBI:59789"/>
    </ligand>
</feature>
<dbReference type="EMBL" id="JAINWA010000001">
    <property type="protein sequence ID" value="MCD1653275.1"/>
    <property type="molecule type" value="Genomic_DNA"/>
</dbReference>
<dbReference type="GO" id="GO:0003723">
    <property type="term" value="F:RNA binding"/>
    <property type="evidence" value="ECO:0007669"/>
    <property type="project" value="UniProtKB-UniRule"/>
</dbReference>
<comment type="caution">
    <text evidence="11">The sequence shown here is derived from an EMBL/GenBank/DDBJ whole genome shotgun (WGS) entry which is preliminary data.</text>
</comment>
<dbReference type="Proteomes" id="UP001198163">
    <property type="component" value="Unassembled WGS sequence"/>
</dbReference>
<keyword evidence="12" id="KW-1185">Reference proteome</keyword>
<comment type="catalytic activity">
    <reaction evidence="8">
        <text>a cytidine in rRNA + S-adenosyl-L-methionine = a 5-methylcytidine in rRNA + S-adenosyl-L-homocysteine + H(+)</text>
        <dbReference type="Rhea" id="RHEA:61484"/>
        <dbReference type="Rhea" id="RHEA-COMP:15836"/>
        <dbReference type="Rhea" id="RHEA-COMP:15837"/>
        <dbReference type="ChEBI" id="CHEBI:15378"/>
        <dbReference type="ChEBI" id="CHEBI:57856"/>
        <dbReference type="ChEBI" id="CHEBI:59789"/>
        <dbReference type="ChEBI" id="CHEBI:74483"/>
        <dbReference type="ChEBI" id="CHEBI:82748"/>
    </reaction>
</comment>
<evidence type="ECO:0000256" key="5">
    <source>
        <dbReference type="ARBA" id="ARBA00022884"/>
    </source>
</evidence>
<dbReference type="InterPro" id="IPR029063">
    <property type="entry name" value="SAM-dependent_MTases_sf"/>
</dbReference>